<evidence type="ECO:0000313" key="2">
    <source>
        <dbReference type="EMBL" id="VFK80170.1"/>
    </source>
</evidence>
<name>A0A451BPG1_9GAMM</name>
<proteinExistence type="predicted"/>
<keyword evidence="1" id="KW-1133">Transmembrane helix</keyword>
<accession>A0A451BPG1</accession>
<evidence type="ECO:0000256" key="1">
    <source>
        <dbReference type="SAM" id="Phobius"/>
    </source>
</evidence>
<dbReference type="AlphaFoldDB" id="A0A451BPG1"/>
<gene>
    <name evidence="2" type="ORF">BECKSD772D_GA0070982_10902</name>
</gene>
<keyword evidence="1" id="KW-0812">Transmembrane</keyword>
<reference evidence="2" key="1">
    <citation type="submission" date="2019-02" db="EMBL/GenBank/DDBJ databases">
        <authorList>
            <person name="Gruber-Vodicka R. H."/>
            <person name="Seah K. B. B."/>
        </authorList>
    </citation>
    <scope>NUCLEOTIDE SEQUENCE</scope>
    <source>
        <strain evidence="2">BECK_S127</strain>
    </source>
</reference>
<dbReference type="EMBL" id="CAADHB010000090">
    <property type="protein sequence ID" value="VFK80170.1"/>
    <property type="molecule type" value="Genomic_DNA"/>
</dbReference>
<organism evidence="2">
    <name type="scientific">Candidatus Kentrum sp. SD</name>
    <dbReference type="NCBI Taxonomy" id="2126332"/>
    <lineage>
        <taxon>Bacteria</taxon>
        <taxon>Pseudomonadati</taxon>
        <taxon>Pseudomonadota</taxon>
        <taxon>Gammaproteobacteria</taxon>
        <taxon>Candidatus Kentrum</taxon>
    </lineage>
</organism>
<sequence>MAHIREINRPNYRKPPTLLLWIVGIYIALYGIADTRYEGALVPQLVIAADTPVFKNLIHEIPRIQRMKTPLKPSLGPFPGNSSLASLLLPDDRNPEILKWTNRYTRKKAALLD</sequence>
<feature type="transmembrane region" description="Helical" evidence="1">
    <location>
        <begin position="16"/>
        <end position="33"/>
    </location>
</feature>
<protein>
    <submittedName>
        <fullName evidence="2">Uncharacterized protein</fullName>
    </submittedName>
</protein>
<keyword evidence="1" id="KW-0472">Membrane</keyword>